<dbReference type="InterPro" id="IPR051460">
    <property type="entry name" value="HdrC_iron-sulfur_subunit"/>
</dbReference>
<reference evidence="8 9" key="1">
    <citation type="journal article" date="2024" name="Chem. Sci.">
        <title>Discovery of megapolipeptins by genome mining of a Burkholderiales bacteria collection.</title>
        <authorList>
            <person name="Paulo B.S."/>
            <person name="Recchia M.J.J."/>
            <person name="Lee S."/>
            <person name="Fergusson C.H."/>
            <person name="Romanowski S.B."/>
            <person name="Hernandez A."/>
            <person name="Krull N."/>
            <person name="Liu D.Y."/>
            <person name="Cavanagh H."/>
            <person name="Bos A."/>
            <person name="Gray C.A."/>
            <person name="Murphy B.T."/>
            <person name="Linington R.G."/>
            <person name="Eustaquio A.S."/>
        </authorList>
    </citation>
    <scope>NUCLEOTIDE SEQUENCE [LARGE SCALE GENOMIC DNA]</scope>
    <source>
        <strain evidence="8 9">RL17-338-BIC-A</strain>
    </source>
</reference>
<dbReference type="InterPro" id="IPR017896">
    <property type="entry name" value="4Fe4S_Fe-S-bd"/>
</dbReference>
<keyword evidence="3" id="KW-0560">Oxidoreductase</keyword>
<gene>
    <name evidence="8" type="ORF">PQQ63_31080</name>
</gene>
<dbReference type="Proteomes" id="UP001629432">
    <property type="component" value="Unassembled WGS sequence"/>
</dbReference>
<dbReference type="PANTHER" id="PTHR43255">
    <property type="entry name" value="IRON-SULFUR-BINDING OXIDOREDUCTASE FADF-RELATED-RELATED"/>
    <property type="match status" value="1"/>
</dbReference>
<evidence type="ECO:0000256" key="5">
    <source>
        <dbReference type="ARBA" id="ARBA00023014"/>
    </source>
</evidence>
<dbReference type="Pfam" id="PF02754">
    <property type="entry name" value="CCG"/>
    <property type="match status" value="2"/>
</dbReference>
<evidence type="ECO:0000259" key="7">
    <source>
        <dbReference type="Pfam" id="PF13183"/>
    </source>
</evidence>
<keyword evidence="1" id="KW-0004">4Fe-4S</keyword>
<protein>
    <submittedName>
        <fullName evidence="8">(Fe-S)-binding protein</fullName>
    </submittedName>
</protein>
<dbReference type="InterPro" id="IPR004017">
    <property type="entry name" value="Cys_rich_dom"/>
</dbReference>
<dbReference type="SUPFAM" id="SSF46548">
    <property type="entry name" value="alpha-helical ferredoxin"/>
    <property type="match status" value="1"/>
</dbReference>
<feature type="domain" description="4Fe-4S ferredoxin-type" evidence="7">
    <location>
        <begin position="13"/>
        <end position="91"/>
    </location>
</feature>
<dbReference type="PANTHER" id="PTHR43255:SF1">
    <property type="entry name" value="IRON-SULFUR-BINDING OXIDOREDUCTASE FADF-RELATED"/>
    <property type="match status" value="1"/>
</dbReference>
<keyword evidence="2" id="KW-0479">Metal-binding</keyword>
<keyword evidence="5" id="KW-0411">Iron-sulfur</keyword>
<evidence type="ECO:0000256" key="3">
    <source>
        <dbReference type="ARBA" id="ARBA00023002"/>
    </source>
</evidence>
<dbReference type="Pfam" id="PF13183">
    <property type="entry name" value="Fer4_8"/>
    <property type="match status" value="1"/>
</dbReference>
<evidence type="ECO:0000256" key="4">
    <source>
        <dbReference type="ARBA" id="ARBA00023004"/>
    </source>
</evidence>
<feature type="domain" description="Cysteine-rich" evidence="6">
    <location>
        <begin position="329"/>
        <end position="404"/>
    </location>
</feature>
<dbReference type="RefSeq" id="WP_408237723.1">
    <property type="nucleotide sequence ID" value="NZ_JAQQCF010000036.1"/>
</dbReference>
<name>A0ABW9E1A3_9BURK</name>
<keyword evidence="4" id="KW-0408">Iron</keyword>
<evidence type="ECO:0000313" key="8">
    <source>
        <dbReference type="EMBL" id="MFM0641150.1"/>
    </source>
</evidence>
<proteinExistence type="predicted"/>
<evidence type="ECO:0000256" key="2">
    <source>
        <dbReference type="ARBA" id="ARBA00022723"/>
    </source>
</evidence>
<feature type="domain" description="Cysteine-rich" evidence="6">
    <location>
        <begin position="158"/>
        <end position="246"/>
    </location>
</feature>
<organism evidence="8 9">
    <name type="scientific">Paraburkholderia metrosideri</name>
    <dbReference type="NCBI Taxonomy" id="580937"/>
    <lineage>
        <taxon>Bacteria</taxon>
        <taxon>Pseudomonadati</taxon>
        <taxon>Pseudomonadota</taxon>
        <taxon>Betaproteobacteria</taxon>
        <taxon>Burkholderiales</taxon>
        <taxon>Burkholderiaceae</taxon>
        <taxon>Paraburkholderia</taxon>
    </lineage>
</organism>
<evidence type="ECO:0000313" key="9">
    <source>
        <dbReference type="Proteomes" id="UP001629432"/>
    </source>
</evidence>
<dbReference type="EMBL" id="JAQQCF010000036">
    <property type="protein sequence ID" value="MFM0641150.1"/>
    <property type="molecule type" value="Genomic_DNA"/>
</dbReference>
<evidence type="ECO:0000259" key="6">
    <source>
        <dbReference type="Pfam" id="PF02754"/>
    </source>
</evidence>
<comment type="caution">
    <text evidence="8">The sequence shown here is derived from an EMBL/GenBank/DDBJ whole genome shotgun (WGS) entry which is preliminary data.</text>
</comment>
<accession>A0ABW9E1A3</accession>
<sequence length="435" mass="47559">MGLDRLINLRYDASTCIHCGHCKMVPLPVVKDGDYMDQCPSSMHYHNHAYSGGGRSIMALALIDGRVEANKAMADIVFACDACGYCDTACKFIMDSERHLVNMAMREHMVEKGLAPQVHTDTVKSLKRYDAFPSERPQLPAWANGLNLRLVPEEEAEVLLYAGCDGDAEVDKSTARKLAKLLLAAGLNVGVLGTAEPCCGYPAYSRGYRDDFTRIANANIDLFGELSEVGIKTIVTLSGTCMGTLRSKYPEYAHPFSTQILHATEMLDSLVKSKRLRLSKPLKRKVTYHDPCFLGRQSESPVNYHGVRQVSLKQLRTWDPPKKVNTGASGVYDAPRDLLKAIPGLEFVEMHRIREYGLCCGAGGGAADVAPEMAYGAGKNRVEEARDVGADIIVSACRKCESHLTKSQQSSDGATQTMQIADIIDLVFSASGLEN</sequence>
<keyword evidence="9" id="KW-1185">Reference proteome</keyword>
<evidence type="ECO:0000256" key="1">
    <source>
        <dbReference type="ARBA" id="ARBA00022485"/>
    </source>
</evidence>